<gene>
    <name evidence="2" type="ORF">HanXRQr2_Chr09g0382761</name>
</gene>
<comment type="caution">
    <text evidence="2">The sequence shown here is derived from an EMBL/GenBank/DDBJ whole genome shotgun (WGS) entry which is preliminary data.</text>
</comment>
<keyword evidence="1" id="KW-0732">Signal</keyword>
<feature type="signal peptide" evidence="1">
    <location>
        <begin position="1"/>
        <end position="28"/>
    </location>
</feature>
<reference evidence="2" key="2">
    <citation type="submission" date="2020-06" db="EMBL/GenBank/DDBJ databases">
        <title>Helianthus annuus Genome sequencing and assembly Release 2.</title>
        <authorList>
            <person name="Gouzy J."/>
            <person name="Langlade N."/>
            <person name="Munos S."/>
        </authorList>
    </citation>
    <scope>NUCLEOTIDE SEQUENCE</scope>
    <source>
        <tissue evidence="2">Leaves</tissue>
    </source>
</reference>
<dbReference type="EMBL" id="MNCJ02000324">
    <property type="protein sequence ID" value="KAF5790397.1"/>
    <property type="molecule type" value="Genomic_DNA"/>
</dbReference>
<protein>
    <submittedName>
        <fullName evidence="2">Uncharacterized protein</fullName>
    </submittedName>
</protein>
<keyword evidence="3" id="KW-1185">Reference proteome</keyword>
<evidence type="ECO:0000256" key="1">
    <source>
        <dbReference type="SAM" id="SignalP"/>
    </source>
</evidence>
<accession>A0A9K3I5B3</accession>
<evidence type="ECO:0000313" key="2">
    <source>
        <dbReference type="EMBL" id="KAF5790397.1"/>
    </source>
</evidence>
<dbReference type="Proteomes" id="UP000215914">
    <property type="component" value="Unassembled WGS sequence"/>
</dbReference>
<dbReference type="Gramene" id="mRNA:HanXRQr2_Chr09g0382761">
    <property type="protein sequence ID" value="mRNA:HanXRQr2_Chr09g0382761"/>
    <property type="gene ID" value="HanXRQr2_Chr09g0382761"/>
</dbReference>
<name>A0A9K3I5B3_HELAN</name>
<evidence type="ECO:0000313" key="3">
    <source>
        <dbReference type="Proteomes" id="UP000215914"/>
    </source>
</evidence>
<feature type="chain" id="PRO_5039901894" evidence="1">
    <location>
        <begin position="29"/>
        <end position="148"/>
    </location>
</feature>
<reference evidence="2" key="1">
    <citation type="journal article" date="2017" name="Nature">
        <title>The sunflower genome provides insights into oil metabolism, flowering and Asterid evolution.</title>
        <authorList>
            <person name="Badouin H."/>
            <person name="Gouzy J."/>
            <person name="Grassa C.J."/>
            <person name="Murat F."/>
            <person name="Staton S.E."/>
            <person name="Cottret L."/>
            <person name="Lelandais-Briere C."/>
            <person name="Owens G.L."/>
            <person name="Carrere S."/>
            <person name="Mayjonade B."/>
            <person name="Legrand L."/>
            <person name="Gill N."/>
            <person name="Kane N.C."/>
            <person name="Bowers J.E."/>
            <person name="Hubner S."/>
            <person name="Bellec A."/>
            <person name="Berard A."/>
            <person name="Berges H."/>
            <person name="Blanchet N."/>
            <person name="Boniface M.C."/>
            <person name="Brunel D."/>
            <person name="Catrice O."/>
            <person name="Chaidir N."/>
            <person name="Claudel C."/>
            <person name="Donnadieu C."/>
            <person name="Faraut T."/>
            <person name="Fievet G."/>
            <person name="Helmstetter N."/>
            <person name="King M."/>
            <person name="Knapp S.J."/>
            <person name="Lai Z."/>
            <person name="Le Paslier M.C."/>
            <person name="Lippi Y."/>
            <person name="Lorenzon L."/>
            <person name="Mandel J.R."/>
            <person name="Marage G."/>
            <person name="Marchand G."/>
            <person name="Marquand E."/>
            <person name="Bret-Mestries E."/>
            <person name="Morien E."/>
            <person name="Nambeesan S."/>
            <person name="Nguyen T."/>
            <person name="Pegot-Espagnet P."/>
            <person name="Pouilly N."/>
            <person name="Raftis F."/>
            <person name="Sallet E."/>
            <person name="Schiex T."/>
            <person name="Thomas J."/>
            <person name="Vandecasteele C."/>
            <person name="Vares D."/>
            <person name="Vear F."/>
            <person name="Vautrin S."/>
            <person name="Crespi M."/>
            <person name="Mangin B."/>
            <person name="Burke J.M."/>
            <person name="Salse J."/>
            <person name="Munos S."/>
            <person name="Vincourt P."/>
            <person name="Rieseberg L.H."/>
            <person name="Langlade N.B."/>
        </authorList>
    </citation>
    <scope>NUCLEOTIDE SEQUENCE</scope>
    <source>
        <tissue evidence="2">Leaves</tissue>
    </source>
</reference>
<dbReference type="AlphaFoldDB" id="A0A9K3I5B3"/>
<proteinExistence type="predicted"/>
<organism evidence="2 3">
    <name type="scientific">Helianthus annuus</name>
    <name type="common">Common sunflower</name>
    <dbReference type="NCBI Taxonomy" id="4232"/>
    <lineage>
        <taxon>Eukaryota</taxon>
        <taxon>Viridiplantae</taxon>
        <taxon>Streptophyta</taxon>
        <taxon>Embryophyta</taxon>
        <taxon>Tracheophyta</taxon>
        <taxon>Spermatophyta</taxon>
        <taxon>Magnoliopsida</taxon>
        <taxon>eudicotyledons</taxon>
        <taxon>Gunneridae</taxon>
        <taxon>Pentapetalae</taxon>
        <taxon>asterids</taxon>
        <taxon>campanulids</taxon>
        <taxon>Asterales</taxon>
        <taxon>Asteraceae</taxon>
        <taxon>Asteroideae</taxon>
        <taxon>Heliantheae alliance</taxon>
        <taxon>Heliantheae</taxon>
        <taxon>Helianthus</taxon>
    </lineage>
</organism>
<sequence length="148" mass="17002">MFDFRHKIITCLILCISDSVVMFSKAVAELDQIVMNLMNRSIRGSATYLLKPTKYLRPQGNEKMLGLNMGSGLKLIIHPHLLCSWQEAWTNGRIEAPTRRVMMTGDKDRSIRDHNIQVPQQLVDEDHPLQFRAFDIINSYISITLMKG</sequence>